<dbReference type="InterPro" id="IPR050979">
    <property type="entry name" value="LD-transpeptidase"/>
</dbReference>
<accession>A0A9X3SAK5</accession>
<feature type="active site" description="Proton donor/acceptor" evidence="6">
    <location>
        <position position="206"/>
    </location>
</feature>
<dbReference type="GO" id="GO:0071555">
    <property type="term" value="P:cell wall organization"/>
    <property type="evidence" value="ECO:0007669"/>
    <property type="project" value="UniProtKB-UniRule"/>
</dbReference>
<keyword evidence="2" id="KW-0808">Transferase</keyword>
<dbReference type="InterPro" id="IPR005490">
    <property type="entry name" value="LD_TPept_cat_dom"/>
</dbReference>
<evidence type="ECO:0000256" key="2">
    <source>
        <dbReference type="ARBA" id="ARBA00022679"/>
    </source>
</evidence>
<proteinExistence type="predicted"/>
<dbReference type="RefSeq" id="WP_270024674.1">
    <property type="nucleotide sequence ID" value="NZ_JAPDDP010000012.1"/>
</dbReference>
<keyword evidence="5 6" id="KW-0961">Cell wall biogenesis/degradation</keyword>
<dbReference type="PROSITE" id="PS52029">
    <property type="entry name" value="LD_TPASE"/>
    <property type="match status" value="1"/>
</dbReference>
<evidence type="ECO:0000313" key="9">
    <source>
        <dbReference type="Proteomes" id="UP001147653"/>
    </source>
</evidence>
<dbReference type="PANTHER" id="PTHR30582">
    <property type="entry name" value="L,D-TRANSPEPTIDASE"/>
    <property type="match status" value="1"/>
</dbReference>
<evidence type="ECO:0000256" key="5">
    <source>
        <dbReference type="ARBA" id="ARBA00023316"/>
    </source>
</evidence>
<dbReference type="SUPFAM" id="SSF141523">
    <property type="entry name" value="L,D-transpeptidase catalytic domain-like"/>
    <property type="match status" value="1"/>
</dbReference>
<dbReference type="AlphaFoldDB" id="A0A9X3SAK5"/>
<comment type="caution">
    <text evidence="8">The sequence shown here is derived from an EMBL/GenBank/DDBJ whole genome shotgun (WGS) entry which is preliminary data.</text>
</comment>
<dbReference type="PROSITE" id="PS51257">
    <property type="entry name" value="PROKAR_LIPOPROTEIN"/>
    <property type="match status" value="1"/>
</dbReference>
<dbReference type="GO" id="GO:0071972">
    <property type="term" value="F:peptidoglycan L,D-transpeptidase activity"/>
    <property type="evidence" value="ECO:0007669"/>
    <property type="project" value="TreeGrafter"/>
</dbReference>
<dbReference type="CDD" id="cd16913">
    <property type="entry name" value="YkuD_like"/>
    <property type="match status" value="1"/>
</dbReference>
<name>A0A9X3SAK5_9ACTN</name>
<organism evidence="8 9">
    <name type="scientific">Solirubrobacter phytolaccae</name>
    <dbReference type="NCBI Taxonomy" id="1404360"/>
    <lineage>
        <taxon>Bacteria</taxon>
        <taxon>Bacillati</taxon>
        <taxon>Actinomycetota</taxon>
        <taxon>Thermoleophilia</taxon>
        <taxon>Solirubrobacterales</taxon>
        <taxon>Solirubrobacteraceae</taxon>
        <taxon>Solirubrobacter</taxon>
    </lineage>
</organism>
<dbReference type="Gene3D" id="2.40.440.10">
    <property type="entry name" value="L,D-transpeptidase catalytic domain-like"/>
    <property type="match status" value="1"/>
</dbReference>
<feature type="active site" description="Nucleophile" evidence="6">
    <location>
        <position position="221"/>
    </location>
</feature>
<dbReference type="Pfam" id="PF03734">
    <property type="entry name" value="YkuD"/>
    <property type="match status" value="1"/>
</dbReference>
<keyword evidence="9" id="KW-1185">Reference proteome</keyword>
<dbReference type="PANTHER" id="PTHR30582:SF2">
    <property type="entry name" value="L,D-TRANSPEPTIDASE YCIB-RELATED"/>
    <property type="match status" value="1"/>
</dbReference>
<dbReference type="EMBL" id="JAPDDP010000012">
    <property type="protein sequence ID" value="MDA0180365.1"/>
    <property type="molecule type" value="Genomic_DNA"/>
</dbReference>
<protein>
    <submittedName>
        <fullName evidence="8">L,D-transpeptidase</fullName>
    </submittedName>
</protein>
<dbReference type="Proteomes" id="UP001147653">
    <property type="component" value="Unassembled WGS sequence"/>
</dbReference>
<keyword evidence="3 6" id="KW-0133">Cell shape</keyword>
<sequence length="246" mass="26410">MARQHHGRRVVAIVASAAVLFGCGEQRPPLAVAEPTGTTVAVAWPQLHETADAVAPGVETVWLRRRSVTVHATPGGRRVTSVRSRTPYGSRTRLWVQERSGAWLKVAALDTSSGVGWIEERRTKPARNVARRVVIDRSAQRLTVYGGARTWSTRVVVGAAGTPTPLGSYQVTDRLRGERFGGTYGAWVLALSAFGTPARTSRLAVHGIPPAARPGTGSAGCVRVPLRALRRLAREIVPGTPVRIRA</sequence>
<feature type="domain" description="L,D-TPase catalytic" evidence="7">
    <location>
        <begin position="131"/>
        <end position="245"/>
    </location>
</feature>
<dbReference type="GO" id="GO:0018104">
    <property type="term" value="P:peptidoglycan-protein cross-linking"/>
    <property type="evidence" value="ECO:0007669"/>
    <property type="project" value="TreeGrafter"/>
</dbReference>
<dbReference type="GO" id="GO:0005576">
    <property type="term" value="C:extracellular region"/>
    <property type="evidence" value="ECO:0007669"/>
    <property type="project" value="TreeGrafter"/>
</dbReference>
<keyword evidence="4 6" id="KW-0573">Peptidoglycan synthesis</keyword>
<dbReference type="InterPro" id="IPR038063">
    <property type="entry name" value="Transpep_catalytic_dom"/>
</dbReference>
<evidence type="ECO:0000256" key="6">
    <source>
        <dbReference type="PROSITE-ProRule" id="PRU01373"/>
    </source>
</evidence>
<dbReference type="GO" id="GO:0008360">
    <property type="term" value="P:regulation of cell shape"/>
    <property type="evidence" value="ECO:0007669"/>
    <property type="project" value="UniProtKB-UniRule"/>
</dbReference>
<evidence type="ECO:0000256" key="1">
    <source>
        <dbReference type="ARBA" id="ARBA00004752"/>
    </source>
</evidence>
<evidence type="ECO:0000259" key="7">
    <source>
        <dbReference type="PROSITE" id="PS52029"/>
    </source>
</evidence>
<comment type="pathway">
    <text evidence="1 6">Cell wall biogenesis; peptidoglycan biosynthesis.</text>
</comment>
<evidence type="ECO:0000256" key="4">
    <source>
        <dbReference type="ARBA" id="ARBA00022984"/>
    </source>
</evidence>
<reference evidence="8" key="1">
    <citation type="submission" date="2022-10" db="EMBL/GenBank/DDBJ databases">
        <title>The WGS of Solirubrobacter phytolaccae KCTC 29190.</title>
        <authorList>
            <person name="Jiang Z."/>
        </authorList>
    </citation>
    <scope>NUCLEOTIDE SEQUENCE</scope>
    <source>
        <strain evidence="8">KCTC 29190</strain>
    </source>
</reference>
<evidence type="ECO:0000313" key="8">
    <source>
        <dbReference type="EMBL" id="MDA0180365.1"/>
    </source>
</evidence>
<gene>
    <name evidence="8" type="ORF">OJ997_08660</name>
</gene>
<evidence type="ECO:0000256" key="3">
    <source>
        <dbReference type="ARBA" id="ARBA00022960"/>
    </source>
</evidence>
<dbReference type="GO" id="GO:0016740">
    <property type="term" value="F:transferase activity"/>
    <property type="evidence" value="ECO:0007669"/>
    <property type="project" value="UniProtKB-KW"/>
</dbReference>